<evidence type="ECO:0000313" key="4">
    <source>
        <dbReference type="Proteomes" id="UP001054945"/>
    </source>
</evidence>
<dbReference type="Gene3D" id="2.130.10.10">
    <property type="entry name" value="YVTN repeat-like/Quinoprotein amine dehydrogenase"/>
    <property type="match status" value="1"/>
</dbReference>
<dbReference type="GO" id="GO:0045499">
    <property type="term" value="F:chemorepellent activity"/>
    <property type="evidence" value="ECO:0007669"/>
    <property type="project" value="TreeGrafter"/>
</dbReference>
<keyword evidence="4" id="KW-1185">Reference proteome</keyword>
<reference evidence="3 4" key="1">
    <citation type="submission" date="2021-06" db="EMBL/GenBank/DDBJ databases">
        <title>Caerostris extrusa draft genome.</title>
        <authorList>
            <person name="Kono N."/>
            <person name="Arakawa K."/>
        </authorList>
    </citation>
    <scope>NUCLEOTIDE SEQUENCE [LARGE SCALE GENOMIC DNA]</scope>
</reference>
<dbReference type="InterPro" id="IPR036352">
    <property type="entry name" value="Semap_dom_sf"/>
</dbReference>
<evidence type="ECO:0000313" key="3">
    <source>
        <dbReference type="EMBL" id="GIY90838.1"/>
    </source>
</evidence>
<comment type="caution">
    <text evidence="3">The sequence shown here is derived from an EMBL/GenBank/DDBJ whole genome shotgun (WGS) entry which is preliminary data.</text>
</comment>
<dbReference type="PROSITE" id="PS51004">
    <property type="entry name" value="SEMA"/>
    <property type="match status" value="1"/>
</dbReference>
<dbReference type="PANTHER" id="PTHR11036">
    <property type="entry name" value="SEMAPHORIN"/>
    <property type="match status" value="1"/>
</dbReference>
<dbReference type="GO" id="GO:0071526">
    <property type="term" value="P:semaphorin-plexin signaling pathway"/>
    <property type="evidence" value="ECO:0007669"/>
    <property type="project" value="TreeGrafter"/>
</dbReference>
<dbReference type="Proteomes" id="UP001054945">
    <property type="component" value="Unassembled WGS sequence"/>
</dbReference>
<dbReference type="InterPro" id="IPR015943">
    <property type="entry name" value="WD40/YVTN_repeat-like_dom_sf"/>
</dbReference>
<sequence>MDRSVPSFWNHPVVLQTIHQHRLTMITVDPQIETSDEKRYDVLYVGTDNGKVLKCINAGSNSASGTVIPVVIEEFQVFQQLSITNLMVYHTPQDAKLVVVSKDEIKTIPLFNCDQYAKTCGECVALPGPILCLGQTLKGVHPQRSLFKWWHYSPNGLLTTLRAAMTQRETVPRPRSSTTETEDNSVKVNSLSSCPVAYSIVQV</sequence>
<evidence type="ECO:0000256" key="1">
    <source>
        <dbReference type="PROSITE-ProRule" id="PRU00352"/>
    </source>
</evidence>
<dbReference type="EMBL" id="BPLR01017352">
    <property type="protein sequence ID" value="GIY90838.1"/>
    <property type="molecule type" value="Genomic_DNA"/>
</dbReference>
<dbReference type="GO" id="GO:0030335">
    <property type="term" value="P:positive regulation of cell migration"/>
    <property type="evidence" value="ECO:0007669"/>
    <property type="project" value="TreeGrafter"/>
</dbReference>
<organism evidence="3 4">
    <name type="scientific">Caerostris extrusa</name>
    <name type="common">Bark spider</name>
    <name type="synonym">Caerostris bankana</name>
    <dbReference type="NCBI Taxonomy" id="172846"/>
    <lineage>
        <taxon>Eukaryota</taxon>
        <taxon>Metazoa</taxon>
        <taxon>Ecdysozoa</taxon>
        <taxon>Arthropoda</taxon>
        <taxon>Chelicerata</taxon>
        <taxon>Arachnida</taxon>
        <taxon>Araneae</taxon>
        <taxon>Araneomorphae</taxon>
        <taxon>Entelegynae</taxon>
        <taxon>Araneoidea</taxon>
        <taxon>Araneidae</taxon>
        <taxon>Caerostris</taxon>
    </lineage>
</organism>
<dbReference type="GO" id="GO:0005886">
    <property type="term" value="C:plasma membrane"/>
    <property type="evidence" value="ECO:0007669"/>
    <property type="project" value="TreeGrafter"/>
</dbReference>
<dbReference type="GO" id="GO:0007411">
    <property type="term" value="P:axon guidance"/>
    <property type="evidence" value="ECO:0007669"/>
    <property type="project" value="TreeGrafter"/>
</dbReference>
<dbReference type="PANTHER" id="PTHR11036:SF127">
    <property type="entry name" value="SEMAPHORIN-1A"/>
    <property type="match status" value="1"/>
</dbReference>
<name>A0AAV4X834_CAEEX</name>
<gene>
    <name evidence="3" type="primary">SEMA-1A</name>
    <name evidence="3" type="ORF">CEXT_441681</name>
</gene>
<protein>
    <submittedName>
        <fullName evidence="3">Semaphorin-1A</fullName>
    </submittedName>
</protein>
<accession>A0AAV4X834</accession>
<dbReference type="SUPFAM" id="SSF101912">
    <property type="entry name" value="Sema domain"/>
    <property type="match status" value="1"/>
</dbReference>
<proteinExistence type="predicted"/>
<evidence type="ECO:0000259" key="2">
    <source>
        <dbReference type="PROSITE" id="PS51004"/>
    </source>
</evidence>
<feature type="domain" description="Sema" evidence="2">
    <location>
        <begin position="1"/>
        <end position="110"/>
    </location>
</feature>
<dbReference type="Pfam" id="PF01403">
    <property type="entry name" value="Sema"/>
    <property type="match status" value="1"/>
</dbReference>
<dbReference type="GO" id="GO:0030215">
    <property type="term" value="F:semaphorin receptor binding"/>
    <property type="evidence" value="ECO:0007669"/>
    <property type="project" value="InterPro"/>
</dbReference>
<comment type="caution">
    <text evidence="1">Lacks conserved residue(s) required for the propagation of feature annotation.</text>
</comment>
<dbReference type="InterPro" id="IPR001627">
    <property type="entry name" value="Semap_dom"/>
</dbReference>
<dbReference type="InterPro" id="IPR027231">
    <property type="entry name" value="Semaphorin"/>
</dbReference>
<dbReference type="AlphaFoldDB" id="A0AAV4X834"/>